<dbReference type="Proteomes" id="UP000604080">
    <property type="component" value="Unassembled WGS sequence"/>
</dbReference>
<dbReference type="Gene3D" id="2.100.10.20">
    <property type="entry name" value="Vitelline membrane outer layer protein I (VOMI)"/>
    <property type="match status" value="1"/>
</dbReference>
<sequence length="126" mass="13366">VHSHQGLLGDDTGLNAVRLICDTGTDTVMSSEGPFGVWKPPLMCPQGEHLVSFRLRVEAAQGPWDDTAANNVDMSCSEGTLLQGQGNDRGTWGDWSPACPSSCGVCGISTRVDPFDDNIDDTGLND</sequence>
<gene>
    <name evidence="1" type="primary">Vmo1_2</name>
    <name evidence="1" type="ORF">DRYGAM_R14373</name>
</gene>
<dbReference type="GO" id="GO:0005615">
    <property type="term" value="C:extracellular space"/>
    <property type="evidence" value="ECO:0007669"/>
    <property type="project" value="TreeGrafter"/>
</dbReference>
<dbReference type="PANTHER" id="PTHR18841">
    <property type="entry name" value="VITELLINE MEMBRANE OUTER LAYER PROTEIN I-RELATED"/>
    <property type="match status" value="1"/>
</dbReference>
<evidence type="ECO:0000313" key="2">
    <source>
        <dbReference type="Proteomes" id="UP000604080"/>
    </source>
</evidence>
<proteinExistence type="predicted"/>
<feature type="non-terminal residue" evidence="1">
    <location>
        <position position="126"/>
    </location>
</feature>
<dbReference type="SUPFAM" id="SSF51092">
    <property type="entry name" value="Vitelline membrane outer protein-I (VMO-I)"/>
    <property type="match status" value="1"/>
</dbReference>
<dbReference type="EMBL" id="WEIT01039273">
    <property type="protein sequence ID" value="NWI83379.1"/>
    <property type="molecule type" value="Genomic_DNA"/>
</dbReference>
<reference evidence="1" key="1">
    <citation type="submission" date="2019-10" db="EMBL/GenBank/DDBJ databases">
        <title>Bird 10,000 Genomes (B10K) Project - Family phase.</title>
        <authorList>
            <person name="Zhang G."/>
        </authorList>
    </citation>
    <scope>NUCLEOTIDE SEQUENCE</scope>
    <source>
        <strain evidence="1">B10K-DU-002-56</strain>
        <tissue evidence="1">Muscle</tissue>
    </source>
</reference>
<dbReference type="InterPro" id="IPR005515">
    <property type="entry name" value="VOMI"/>
</dbReference>
<protein>
    <submittedName>
        <fullName evidence="1">VMO1 protein</fullName>
    </submittedName>
</protein>
<dbReference type="PANTHER" id="PTHR18841:SF0">
    <property type="entry name" value="VITELLINE MEMBRANE OUTER LAYER 1 HOMOLOG A-RELATED"/>
    <property type="match status" value="1"/>
</dbReference>
<comment type="caution">
    <text evidence="1">The sequence shown here is derived from an EMBL/GenBank/DDBJ whole genome shotgun (WGS) entry which is preliminary data.</text>
</comment>
<name>A0A851EJF7_9CORV</name>
<feature type="non-terminal residue" evidence="1">
    <location>
        <position position="1"/>
    </location>
</feature>
<dbReference type="InterPro" id="IPR036706">
    <property type="entry name" value="VOMI_sf"/>
</dbReference>
<organism evidence="1 2">
    <name type="scientific">Dryoscopus gambensis</name>
    <dbReference type="NCBI Taxonomy" id="85069"/>
    <lineage>
        <taxon>Eukaryota</taxon>
        <taxon>Metazoa</taxon>
        <taxon>Chordata</taxon>
        <taxon>Craniata</taxon>
        <taxon>Vertebrata</taxon>
        <taxon>Euteleostomi</taxon>
        <taxon>Archelosauria</taxon>
        <taxon>Archosauria</taxon>
        <taxon>Dinosauria</taxon>
        <taxon>Saurischia</taxon>
        <taxon>Theropoda</taxon>
        <taxon>Coelurosauria</taxon>
        <taxon>Aves</taxon>
        <taxon>Neognathae</taxon>
        <taxon>Neoaves</taxon>
        <taxon>Telluraves</taxon>
        <taxon>Australaves</taxon>
        <taxon>Passeriformes</taxon>
        <taxon>Corvoidea</taxon>
        <taxon>Malaconotidae</taxon>
        <taxon>Dryoscopus</taxon>
    </lineage>
</organism>
<dbReference type="Pfam" id="PF03762">
    <property type="entry name" value="VOMI"/>
    <property type="match status" value="1"/>
</dbReference>
<keyword evidence="2" id="KW-1185">Reference proteome</keyword>
<evidence type="ECO:0000313" key="1">
    <source>
        <dbReference type="EMBL" id="NWI83379.1"/>
    </source>
</evidence>
<dbReference type="AlphaFoldDB" id="A0A851EJF7"/>
<accession>A0A851EJF7</accession>